<name>A0A0A9G2X3_ARUDO</name>
<proteinExistence type="predicted"/>
<keyword evidence="1" id="KW-0812">Transmembrane</keyword>
<reference evidence="2" key="1">
    <citation type="submission" date="2014-09" db="EMBL/GenBank/DDBJ databases">
        <authorList>
            <person name="Magalhaes I.L.F."/>
            <person name="Oliveira U."/>
            <person name="Santos F.R."/>
            <person name="Vidigal T.H.D.A."/>
            <person name="Brescovit A.D."/>
            <person name="Santos A.J."/>
        </authorList>
    </citation>
    <scope>NUCLEOTIDE SEQUENCE</scope>
    <source>
        <tissue evidence="2">Shoot tissue taken approximately 20 cm above the soil surface</tissue>
    </source>
</reference>
<dbReference type="AlphaFoldDB" id="A0A0A9G2X3"/>
<reference evidence="2" key="2">
    <citation type="journal article" date="2015" name="Data Brief">
        <title>Shoot transcriptome of the giant reed, Arundo donax.</title>
        <authorList>
            <person name="Barrero R.A."/>
            <person name="Guerrero F.D."/>
            <person name="Moolhuijzen P."/>
            <person name="Goolsby J.A."/>
            <person name="Tidwell J."/>
            <person name="Bellgard S.E."/>
            <person name="Bellgard M.I."/>
        </authorList>
    </citation>
    <scope>NUCLEOTIDE SEQUENCE</scope>
    <source>
        <tissue evidence="2">Shoot tissue taken approximately 20 cm above the soil surface</tissue>
    </source>
</reference>
<accession>A0A0A9G2X3</accession>
<evidence type="ECO:0000256" key="1">
    <source>
        <dbReference type="SAM" id="Phobius"/>
    </source>
</evidence>
<keyword evidence="1" id="KW-0472">Membrane</keyword>
<sequence>MIHDSVVCHDINHKAKFLAPLQHLLACPHIKILTSKGGASNQPRYLKTSLIIYTFSTLLFNHIYHAMY</sequence>
<protein>
    <submittedName>
        <fullName evidence="2">Uncharacterized protein</fullName>
    </submittedName>
</protein>
<evidence type="ECO:0000313" key="2">
    <source>
        <dbReference type="EMBL" id="JAE14973.1"/>
    </source>
</evidence>
<feature type="transmembrane region" description="Helical" evidence="1">
    <location>
        <begin position="50"/>
        <end position="67"/>
    </location>
</feature>
<keyword evidence="1" id="KW-1133">Transmembrane helix</keyword>
<dbReference type="EMBL" id="GBRH01182923">
    <property type="protein sequence ID" value="JAE14973.1"/>
    <property type="molecule type" value="Transcribed_RNA"/>
</dbReference>
<organism evidence="2">
    <name type="scientific">Arundo donax</name>
    <name type="common">Giant reed</name>
    <name type="synonym">Donax arundinaceus</name>
    <dbReference type="NCBI Taxonomy" id="35708"/>
    <lineage>
        <taxon>Eukaryota</taxon>
        <taxon>Viridiplantae</taxon>
        <taxon>Streptophyta</taxon>
        <taxon>Embryophyta</taxon>
        <taxon>Tracheophyta</taxon>
        <taxon>Spermatophyta</taxon>
        <taxon>Magnoliopsida</taxon>
        <taxon>Liliopsida</taxon>
        <taxon>Poales</taxon>
        <taxon>Poaceae</taxon>
        <taxon>PACMAD clade</taxon>
        <taxon>Arundinoideae</taxon>
        <taxon>Arundineae</taxon>
        <taxon>Arundo</taxon>
    </lineage>
</organism>